<organism evidence="1 2">
    <name type="scientific">Magnetovibrio blakemorei</name>
    <dbReference type="NCBI Taxonomy" id="28181"/>
    <lineage>
        <taxon>Bacteria</taxon>
        <taxon>Pseudomonadati</taxon>
        <taxon>Pseudomonadota</taxon>
        <taxon>Alphaproteobacteria</taxon>
        <taxon>Rhodospirillales</taxon>
        <taxon>Magnetovibrionaceae</taxon>
        <taxon>Magnetovibrio</taxon>
    </lineage>
</organism>
<dbReference type="Proteomes" id="UP000095347">
    <property type="component" value="Unassembled WGS sequence"/>
</dbReference>
<proteinExistence type="predicted"/>
<comment type="caution">
    <text evidence="1">The sequence shown here is derived from an EMBL/GenBank/DDBJ whole genome shotgun (WGS) entry which is preliminary data.</text>
</comment>
<protein>
    <submittedName>
        <fullName evidence="1">Uncharacterized protein</fullName>
    </submittedName>
</protein>
<reference evidence="2" key="1">
    <citation type="submission" date="2016-07" db="EMBL/GenBank/DDBJ databases">
        <authorList>
            <person name="Florea S."/>
            <person name="Webb J.S."/>
            <person name="Jaromczyk J."/>
            <person name="Schardl C.L."/>
        </authorList>
    </citation>
    <scope>NUCLEOTIDE SEQUENCE [LARGE SCALE GENOMIC DNA]</scope>
    <source>
        <strain evidence="2">MV-1</strain>
    </source>
</reference>
<keyword evidence="2" id="KW-1185">Reference proteome</keyword>
<gene>
    <name evidence="1" type="ORF">BEN30_06075</name>
</gene>
<dbReference type="AlphaFoldDB" id="A0A1E5Q9T3"/>
<evidence type="ECO:0000313" key="2">
    <source>
        <dbReference type="Proteomes" id="UP000095347"/>
    </source>
</evidence>
<dbReference type="OrthoDB" id="7303214at2"/>
<accession>A0A1E5Q9T3</accession>
<dbReference type="EMBL" id="MCGG01000013">
    <property type="protein sequence ID" value="OEJ68493.1"/>
    <property type="molecule type" value="Genomic_DNA"/>
</dbReference>
<evidence type="ECO:0000313" key="1">
    <source>
        <dbReference type="EMBL" id="OEJ68493.1"/>
    </source>
</evidence>
<dbReference type="RefSeq" id="WP_069957156.1">
    <property type="nucleotide sequence ID" value="NZ_MCGG01000013.1"/>
</dbReference>
<sequence>MIEPEEKTYASGGTIQVAQRSTAATKTIIRSALELMMNNELLTRDKKTPKLDEDIKELVREIEVVIRTNLLNYGNEVAEKIRNDMLIAAAANPSQPVAIPKKQESGNRSKFLLRLIAGRFSHLFSGSDNPIFPREVVMGFDNYLDKLLGEVLYSELNVESQELLSQFQTDDDGEIWKMIGKNDRHKRFAYNILIRILLKFEDFDWAKRNFISILNNVTERRSGFLFEDKHFQLLFTALFSDLFRALWDDEESIKLDFMFGDGTADRLDGIRDTFKLYKESIAERARAQVAVG</sequence>
<name>A0A1E5Q9T3_9PROT</name>